<evidence type="ECO:0000259" key="1">
    <source>
        <dbReference type="Pfam" id="PF12500"/>
    </source>
</evidence>
<keyword evidence="4" id="KW-1185">Reference proteome</keyword>
<dbReference type="CDD" id="cd06223">
    <property type="entry name" value="PRTases_typeI"/>
    <property type="match status" value="1"/>
</dbReference>
<dbReference type="GO" id="GO:0016757">
    <property type="term" value="F:glycosyltransferase activity"/>
    <property type="evidence" value="ECO:0007669"/>
    <property type="project" value="UniProtKB-KW"/>
</dbReference>
<protein>
    <submittedName>
        <fullName evidence="3">Orotate phosphoribosyltransferase</fullName>
    </submittedName>
</protein>
<dbReference type="Gene3D" id="3.40.50.2020">
    <property type="match status" value="1"/>
</dbReference>
<dbReference type="EMBL" id="QPJT01000007">
    <property type="protein sequence ID" value="RCX17597.1"/>
    <property type="molecule type" value="Genomic_DNA"/>
</dbReference>
<reference evidence="3 4" key="1">
    <citation type="submission" date="2018-07" db="EMBL/GenBank/DDBJ databases">
        <title>Genomic Encyclopedia of Type Strains, Phase IV (KMG-IV): sequencing the most valuable type-strain genomes for metagenomic binning, comparative biology and taxonomic classification.</title>
        <authorList>
            <person name="Goeker M."/>
        </authorList>
    </citation>
    <scope>NUCLEOTIDE SEQUENCE [LARGE SCALE GENOMIC DNA]</scope>
    <source>
        <strain evidence="3 4">DSM 27016</strain>
    </source>
</reference>
<dbReference type="InterPro" id="IPR029057">
    <property type="entry name" value="PRTase-like"/>
</dbReference>
<dbReference type="PIRSF" id="PIRSF020967">
    <property type="entry name" value="UCP020967"/>
    <property type="match status" value="1"/>
</dbReference>
<dbReference type="Proteomes" id="UP000253034">
    <property type="component" value="Unassembled WGS sequence"/>
</dbReference>
<dbReference type="Pfam" id="PF15609">
    <property type="entry name" value="PRTase_2"/>
    <property type="match status" value="1"/>
</dbReference>
<organism evidence="3 4">
    <name type="scientific">Anaerobacterium chartisolvens</name>
    <dbReference type="NCBI Taxonomy" id="1297424"/>
    <lineage>
        <taxon>Bacteria</taxon>
        <taxon>Bacillati</taxon>
        <taxon>Bacillota</taxon>
        <taxon>Clostridia</taxon>
        <taxon>Eubacteriales</taxon>
        <taxon>Oscillospiraceae</taxon>
        <taxon>Anaerobacterium</taxon>
    </lineage>
</organism>
<dbReference type="InterPro" id="IPR011214">
    <property type="entry name" value="UCP020967"/>
</dbReference>
<accession>A0A369BAQ9</accession>
<evidence type="ECO:0000259" key="2">
    <source>
        <dbReference type="Pfam" id="PF15609"/>
    </source>
</evidence>
<keyword evidence="3" id="KW-0808">Transferase</keyword>
<keyword evidence="3" id="KW-0328">Glycosyltransferase</keyword>
<dbReference type="RefSeq" id="WP_114297306.1">
    <property type="nucleotide sequence ID" value="NZ_QPJT01000007.1"/>
</dbReference>
<feature type="domain" description="Orotate phosphoribosyltransferase-like" evidence="2">
    <location>
        <begin position="15"/>
        <end position="194"/>
    </location>
</feature>
<comment type="caution">
    <text evidence="3">The sequence shown here is derived from an EMBL/GenBank/DDBJ whole genome shotgun (WGS) entry which is preliminary data.</text>
</comment>
<dbReference type="OrthoDB" id="56827at2"/>
<dbReference type="InterPro" id="IPR041688">
    <property type="entry name" value="PRTase_2"/>
</dbReference>
<gene>
    <name evidence="3" type="ORF">DFR58_107144</name>
</gene>
<evidence type="ECO:0000313" key="3">
    <source>
        <dbReference type="EMBL" id="RCX17597.1"/>
    </source>
</evidence>
<dbReference type="Pfam" id="PF12500">
    <property type="entry name" value="TRSP"/>
    <property type="match status" value="1"/>
</dbReference>
<name>A0A369BAQ9_9FIRM</name>
<dbReference type="SUPFAM" id="SSF53271">
    <property type="entry name" value="PRTase-like"/>
    <property type="match status" value="1"/>
</dbReference>
<dbReference type="AlphaFoldDB" id="A0A369BAQ9"/>
<sequence>MEIIKNKTNYSFDELIGIARRDNNPKRTYLFVNYIQAKHIPVCPGKALDLFSRLGRELADSYGNERTTIIGFAETATAVGAAVALCFKGDTPYLHTSREGIDVRKNIVSFEEEHSHATEQKLFCSYPEEFIIKADRIIFIEDEITTGKTILNFVRVLKEKGFINDTTKVTAASIVNGMNEAHAAEFKKAGVNFHYLVKIKYDQSIDPFCNLSYSQMEEMPDNEASIAKSVFSVNGRTDPRTGVVVREYERSCQRLAEETAEILKERVRSDSSVLVLGTEEFMYPAIFAAKKISEALNISCIKVHSTTRSPIVPDGAKGYPIKSRFGLTSFYSGDRQTFLYNLGRYDTAVVLTDSERPFGKEFESLSGRLGDLGCKEIIGIRWVE</sequence>
<dbReference type="InterPro" id="IPR022537">
    <property type="entry name" value="TRSP_dom"/>
</dbReference>
<evidence type="ECO:0000313" key="4">
    <source>
        <dbReference type="Proteomes" id="UP000253034"/>
    </source>
</evidence>
<dbReference type="InterPro" id="IPR000836">
    <property type="entry name" value="PRTase_dom"/>
</dbReference>
<proteinExistence type="predicted"/>
<feature type="domain" description="TRSP" evidence="1">
    <location>
        <begin position="240"/>
        <end position="355"/>
    </location>
</feature>